<evidence type="ECO:0000256" key="6">
    <source>
        <dbReference type="ARBA" id="ARBA00023136"/>
    </source>
</evidence>
<dbReference type="CDD" id="cd04187">
    <property type="entry name" value="DPM1_like_bac"/>
    <property type="match status" value="1"/>
</dbReference>
<evidence type="ECO:0000256" key="1">
    <source>
        <dbReference type="ARBA" id="ARBA00004141"/>
    </source>
</evidence>
<evidence type="ECO:0000313" key="9">
    <source>
        <dbReference type="EMBL" id="HIV86040.1"/>
    </source>
</evidence>
<evidence type="ECO:0000259" key="8">
    <source>
        <dbReference type="Pfam" id="PF00535"/>
    </source>
</evidence>
<dbReference type="AlphaFoldDB" id="A0A9D1TLQ6"/>
<dbReference type="SUPFAM" id="SSF53448">
    <property type="entry name" value="Nucleotide-diphospho-sugar transferases"/>
    <property type="match status" value="1"/>
</dbReference>
<dbReference type="PANTHER" id="PTHR48090">
    <property type="entry name" value="UNDECAPRENYL-PHOSPHATE 4-DEOXY-4-FORMAMIDO-L-ARABINOSE TRANSFERASE-RELATED"/>
    <property type="match status" value="1"/>
</dbReference>
<dbReference type="PANTHER" id="PTHR48090:SF1">
    <property type="entry name" value="PROPHAGE BACTOPRENOL GLUCOSYL TRANSFERASE HOMOLOG"/>
    <property type="match status" value="1"/>
</dbReference>
<evidence type="ECO:0000256" key="5">
    <source>
        <dbReference type="ARBA" id="ARBA00022989"/>
    </source>
</evidence>
<keyword evidence="5 7" id="KW-1133">Transmembrane helix</keyword>
<name>A0A9D1TLQ6_9FIRM</name>
<evidence type="ECO:0000256" key="3">
    <source>
        <dbReference type="ARBA" id="ARBA00022679"/>
    </source>
</evidence>
<dbReference type="Gene3D" id="3.90.550.10">
    <property type="entry name" value="Spore Coat Polysaccharide Biosynthesis Protein SpsA, Chain A"/>
    <property type="match status" value="1"/>
</dbReference>
<accession>A0A9D1TLQ6</accession>
<evidence type="ECO:0000313" key="10">
    <source>
        <dbReference type="Proteomes" id="UP000824162"/>
    </source>
</evidence>
<feature type="domain" description="Glycosyltransferase 2-like" evidence="8">
    <location>
        <begin position="3"/>
        <end position="140"/>
    </location>
</feature>
<keyword evidence="6 7" id="KW-0472">Membrane</keyword>
<evidence type="ECO:0000256" key="4">
    <source>
        <dbReference type="ARBA" id="ARBA00022692"/>
    </source>
</evidence>
<dbReference type="Proteomes" id="UP000824162">
    <property type="component" value="Unassembled WGS sequence"/>
</dbReference>
<dbReference type="GO" id="GO:0016757">
    <property type="term" value="F:glycosyltransferase activity"/>
    <property type="evidence" value="ECO:0007669"/>
    <property type="project" value="UniProtKB-KW"/>
</dbReference>
<feature type="transmembrane region" description="Helical" evidence="7">
    <location>
        <begin position="215"/>
        <end position="240"/>
    </location>
</feature>
<dbReference type="EMBL" id="DXIJ01000092">
    <property type="protein sequence ID" value="HIV86040.1"/>
    <property type="molecule type" value="Genomic_DNA"/>
</dbReference>
<dbReference type="InterPro" id="IPR050256">
    <property type="entry name" value="Glycosyltransferase_2"/>
</dbReference>
<gene>
    <name evidence="9" type="ORF">H9900_04435</name>
</gene>
<comment type="caution">
    <text evidence="9">The sequence shown here is derived from an EMBL/GenBank/DDBJ whole genome shotgun (WGS) entry which is preliminary data.</text>
</comment>
<organism evidence="9 10">
    <name type="scientific">Candidatus Monoglobus merdigallinarum</name>
    <dbReference type="NCBI Taxonomy" id="2838698"/>
    <lineage>
        <taxon>Bacteria</taxon>
        <taxon>Bacillati</taxon>
        <taxon>Bacillota</taxon>
        <taxon>Clostridia</taxon>
        <taxon>Monoglobales</taxon>
        <taxon>Monoglobaceae</taxon>
        <taxon>Monoglobus</taxon>
    </lineage>
</organism>
<reference evidence="9" key="2">
    <citation type="submission" date="2021-04" db="EMBL/GenBank/DDBJ databases">
        <authorList>
            <person name="Gilroy R."/>
        </authorList>
    </citation>
    <scope>NUCLEOTIDE SEQUENCE</scope>
    <source>
        <strain evidence="9">5790</strain>
    </source>
</reference>
<reference evidence="9" key="1">
    <citation type="journal article" date="2021" name="PeerJ">
        <title>Extensive microbial diversity within the chicken gut microbiome revealed by metagenomics and culture.</title>
        <authorList>
            <person name="Gilroy R."/>
            <person name="Ravi A."/>
            <person name="Getino M."/>
            <person name="Pursley I."/>
            <person name="Horton D.L."/>
            <person name="Alikhan N.F."/>
            <person name="Baker D."/>
            <person name="Gharbi K."/>
            <person name="Hall N."/>
            <person name="Watson M."/>
            <person name="Adriaenssens E.M."/>
            <person name="Foster-Nyarko E."/>
            <person name="Jarju S."/>
            <person name="Secka A."/>
            <person name="Antonio M."/>
            <person name="Oren A."/>
            <person name="Chaudhuri R.R."/>
            <person name="La Ragione R."/>
            <person name="Hildebrand F."/>
            <person name="Pallen M.J."/>
        </authorList>
    </citation>
    <scope>NUCLEOTIDE SEQUENCE</scope>
    <source>
        <strain evidence="9">5790</strain>
    </source>
</reference>
<evidence type="ECO:0000256" key="7">
    <source>
        <dbReference type="SAM" id="Phobius"/>
    </source>
</evidence>
<keyword evidence="2" id="KW-0328">Glycosyltransferase</keyword>
<dbReference type="Pfam" id="PF00535">
    <property type="entry name" value="Glycos_transf_2"/>
    <property type="match status" value="1"/>
</dbReference>
<keyword evidence="4 7" id="KW-0812">Transmembrane</keyword>
<dbReference type="GO" id="GO:0005886">
    <property type="term" value="C:plasma membrane"/>
    <property type="evidence" value="ECO:0007669"/>
    <property type="project" value="TreeGrafter"/>
</dbReference>
<protein>
    <submittedName>
        <fullName evidence="9">Glycosyltransferase family 2 protein</fullName>
    </submittedName>
</protein>
<feature type="transmembrane region" description="Helical" evidence="7">
    <location>
        <begin position="260"/>
        <end position="282"/>
    </location>
</feature>
<evidence type="ECO:0000256" key="2">
    <source>
        <dbReference type="ARBA" id="ARBA00022676"/>
    </source>
</evidence>
<proteinExistence type="predicted"/>
<dbReference type="InterPro" id="IPR029044">
    <property type="entry name" value="Nucleotide-diphossugar_trans"/>
</dbReference>
<sequence length="312" mass="34834">MLSVVIPIYNEVNIEPNIRRVIGVLDTAGIEHEIILVDDGSKNSVWEEITQIVNTYKNITGVAFSRNFGKESALCAGLDHAQGDCAVCLDSDMQFPPEVIPEMYSLWEQGYEVVEGVKSKRQNEGLAYKLCSNIFYSVLKRLSDIDLKNGSDFRLLDRAAIEAWKKLPEKQTFFRGMSSWVGFKRIKFEFDVADRVEGDSKWSLRRLMNLAIDAVTSYTAAPLYAASIFGVVFLLFALVLGVQTLLRYIVGSAQGGFTTVILLQLFIGSVMLICLGVIGIYIKKIYEEVKGRPRYIVSRVIKSPESDSGGKS</sequence>
<dbReference type="InterPro" id="IPR001173">
    <property type="entry name" value="Glyco_trans_2-like"/>
</dbReference>
<comment type="subcellular location">
    <subcellularLocation>
        <location evidence="1">Membrane</location>
        <topology evidence="1">Multi-pass membrane protein</topology>
    </subcellularLocation>
</comment>
<keyword evidence="3" id="KW-0808">Transferase</keyword>